<keyword evidence="5 6" id="KW-0560">Oxidoreductase</keyword>
<feature type="domain" description="Acyl-CoA oxidase/dehydrogenase middle" evidence="8">
    <location>
        <begin position="135"/>
        <end position="229"/>
    </location>
</feature>
<evidence type="ECO:0000256" key="5">
    <source>
        <dbReference type="ARBA" id="ARBA00023002"/>
    </source>
</evidence>
<evidence type="ECO:0000256" key="3">
    <source>
        <dbReference type="ARBA" id="ARBA00022630"/>
    </source>
</evidence>
<keyword evidence="4 6" id="KW-0274">FAD</keyword>
<comment type="cofactor">
    <cofactor evidence="1 6">
        <name>FAD</name>
        <dbReference type="ChEBI" id="CHEBI:57692"/>
    </cofactor>
</comment>
<comment type="caution">
    <text evidence="10">The sequence shown here is derived from an EMBL/GenBank/DDBJ whole genome shotgun (WGS) entry which is preliminary data.</text>
</comment>
<dbReference type="InterPro" id="IPR013786">
    <property type="entry name" value="AcylCoA_DH/ox_N"/>
</dbReference>
<dbReference type="Gene3D" id="1.10.540.10">
    <property type="entry name" value="Acyl-CoA dehydrogenase/oxidase, N-terminal domain"/>
    <property type="match status" value="1"/>
</dbReference>
<dbReference type="Gene3D" id="1.20.140.10">
    <property type="entry name" value="Butyryl-CoA Dehydrogenase, subunit A, domain 3"/>
    <property type="match status" value="1"/>
</dbReference>
<organism evidence="10 11">
    <name type="scientific">Maritimibacter harenae</name>
    <dbReference type="NCBI Taxonomy" id="2606218"/>
    <lineage>
        <taxon>Bacteria</taxon>
        <taxon>Pseudomonadati</taxon>
        <taxon>Pseudomonadota</taxon>
        <taxon>Alphaproteobacteria</taxon>
        <taxon>Rhodobacterales</taxon>
        <taxon>Roseobacteraceae</taxon>
        <taxon>Maritimibacter</taxon>
    </lineage>
</organism>
<dbReference type="AlphaFoldDB" id="A0A845LZS4"/>
<dbReference type="EMBL" id="WTUX01000010">
    <property type="protein sequence ID" value="MZR12362.1"/>
    <property type="molecule type" value="Genomic_DNA"/>
</dbReference>
<evidence type="ECO:0000256" key="2">
    <source>
        <dbReference type="ARBA" id="ARBA00009347"/>
    </source>
</evidence>
<dbReference type="Pfam" id="PF02770">
    <property type="entry name" value="Acyl-CoA_dh_M"/>
    <property type="match status" value="1"/>
</dbReference>
<gene>
    <name evidence="10" type="ORF">GQE99_04960</name>
</gene>
<dbReference type="Pfam" id="PF00441">
    <property type="entry name" value="Acyl-CoA_dh_1"/>
    <property type="match status" value="1"/>
</dbReference>
<evidence type="ECO:0000259" key="8">
    <source>
        <dbReference type="Pfam" id="PF02770"/>
    </source>
</evidence>
<feature type="domain" description="Acyl-CoA dehydrogenase/oxidase N-terminal" evidence="9">
    <location>
        <begin position="49"/>
        <end position="131"/>
    </location>
</feature>
<comment type="similarity">
    <text evidence="2 6">Belongs to the acyl-CoA dehydrogenase family.</text>
</comment>
<dbReference type="InterPro" id="IPR006091">
    <property type="entry name" value="Acyl-CoA_Oxase/DH_mid-dom"/>
</dbReference>
<dbReference type="InterPro" id="IPR009075">
    <property type="entry name" value="AcylCo_DH/oxidase_C"/>
</dbReference>
<evidence type="ECO:0000259" key="7">
    <source>
        <dbReference type="Pfam" id="PF00441"/>
    </source>
</evidence>
<dbReference type="Gene3D" id="2.40.110.10">
    <property type="entry name" value="Butyryl-CoA Dehydrogenase, subunit A, domain 2"/>
    <property type="match status" value="1"/>
</dbReference>
<name>A0A845LZS4_9RHOB</name>
<dbReference type="FunFam" id="2.40.110.10:FF:000011">
    <property type="entry name" value="Acyl-CoA dehydrogenase FadE34"/>
    <property type="match status" value="1"/>
</dbReference>
<dbReference type="PANTHER" id="PTHR43292">
    <property type="entry name" value="ACYL-COA DEHYDROGENASE"/>
    <property type="match status" value="1"/>
</dbReference>
<evidence type="ECO:0000256" key="1">
    <source>
        <dbReference type="ARBA" id="ARBA00001974"/>
    </source>
</evidence>
<sequence length="395" mass="43606">MTATDDARLDAFRDEIAGWIDANAPSSLRDRPFSEDDICWGGKRWTFKSEDQKTWLDACAARGLTAPTWPVEYGGAGFSRAQDKIFRETLDRLRVKKPLDSFGLWMLGPALLAFGTEEQKRHFLPQITRGEIRWCQGYSEPGAGSDLASVQTHAEDKGDHWLVNGQKIWTSYADQADWIFALIRTDREAPKHRGISFMLIDMESEGVTTRPIRLISGKSPFCETFFDNVRVPKSYGEGISSIVGEENRGWDVAKHLLTHEREMIGGGGSGLTGGRSVASVLADDGVDDPVIRARAMKLGVDELAMNLTLERYKDMAKQGGVGNASAMLKYYGTELNKARFELLMAAGGSDALAWDGVHGTLAPEWLRTKANSIEGGTSEVMLDILAKRVLELPSE</sequence>
<dbReference type="InterPro" id="IPR037069">
    <property type="entry name" value="AcylCoA_DH/ox_N_sf"/>
</dbReference>
<dbReference type="InterPro" id="IPR036250">
    <property type="entry name" value="AcylCo_DH-like_C"/>
</dbReference>
<evidence type="ECO:0000256" key="4">
    <source>
        <dbReference type="ARBA" id="ARBA00022827"/>
    </source>
</evidence>
<proteinExistence type="inferred from homology"/>
<dbReference type="Pfam" id="PF02771">
    <property type="entry name" value="Acyl-CoA_dh_N"/>
    <property type="match status" value="1"/>
</dbReference>
<evidence type="ECO:0000256" key="6">
    <source>
        <dbReference type="RuleBase" id="RU362125"/>
    </source>
</evidence>
<keyword evidence="3 6" id="KW-0285">Flavoprotein</keyword>
<dbReference type="GO" id="GO:0005886">
    <property type="term" value="C:plasma membrane"/>
    <property type="evidence" value="ECO:0007669"/>
    <property type="project" value="TreeGrafter"/>
</dbReference>
<keyword evidence="11" id="KW-1185">Reference proteome</keyword>
<evidence type="ECO:0000313" key="10">
    <source>
        <dbReference type="EMBL" id="MZR12362.1"/>
    </source>
</evidence>
<evidence type="ECO:0000259" key="9">
    <source>
        <dbReference type="Pfam" id="PF02771"/>
    </source>
</evidence>
<dbReference type="InterPro" id="IPR052161">
    <property type="entry name" value="Mycobact_Acyl-CoA_DH"/>
</dbReference>
<feature type="domain" description="Acyl-CoA dehydrogenase/oxidase C-terminal" evidence="7">
    <location>
        <begin position="247"/>
        <end position="390"/>
    </location>
</feature>
<dbReference type="GO" id="GO:0050660">
    <property type="term" value="F:flavin adenine dinucleotide binding"/>
    <property type="evidence" value="ECO:0007669"/>
    <property type="project" value="InterPro"/>
</dbReference>
<dbReference type="Proteomes" id="UP000467322">
    <property type="component" value="Unassembled WGS sequence"/>
</dbReference>
<dbReference type="InterPro" id="IPR009100">
    <property type="entry name" value="AcylCoA_DH/oxidase_NM_dom_sf"/>
</dbReference>
<accession>A0A845LZS4</accession>
<dbReference type="GO" id="GO:0016627">
    <property type="term" value="F:oxidoreductase activity, acting on the CH-CH group of donors"/>
    <property type="evidence" value="ECO:0007669"/>
    <property type="project" value="InterPro"/>
</dbReference>
<protein>
    <submittedName>
        <fullName evidence="10">Acyl-CoA dehydrogenase</fullName>
    </submittedName>
</protein>
<reference evidence="10 11" key="1">
    <citation type="submission" date="2019-12" db="EMBL/GenBank/DDBJ databases">
        <title>Maritimibacter sp. nov. sp. isolated from sea sand.</title>
        <authorList>
            <person name="Kim J."/>
            <person name="Jeong S.E."/>
            <person name="Jung H.S."/>
            <person name="Jeon C.O."/>
        </authorList>
    </citation>
    <scope>NUCLEOTIDE SEQUENCE [LARGE SCALE GENOMIC DNA]</scope>
    <source>
        <strain evidence="10 11">DP07</strain>
    </source>
</reference>
<dbReference type="InterPro" id="IPR046373">
    <property type="entry name" value="Acyl-CoA_Oxase/DH_mid-dom_sf"/>
</dbReference>
<dbReference type="PANTHER" id="PTHR43292:SF3">
    <property type="entry name" value="ACYL-COA DEHYDROGENASE FADE29"/>
    <property type="match status" value="1"/>
</dbReference>
<dbReference type="SUPFAM" id="SSF56645">
    <property type="entry name" value="Acyl-CoA dehydrogenase NM domain-like"/>
    <property type="match status" value="1"/>
</dbReference>
<dbReference type="SUPFAM" id="SSF47203">
    <property type="entry name" value="Acyl-CoA dehydrogenase C-terminal domain-like"/>
    <property type="match status" value="1"/>
</dbReference>
<evidence type="ECO:0000313" key="11">
    <source>
        <dbReference type="Proteomes" id="UP000467322"/>
    </source>
</evidence>
<dbReference type="RefSeq" id="WP_161350488.1">
    <property type="nucleotide sequence ID" value="NZ_WTUX01000010.1"/>
</dbReference>